<dbReference type="Proteomes" id="UP001151760">
    <property type="component" value="Unassembled WGS sequence"/>
</dbReference>
<evidence type="ECO:0000256" key="1">
    <source>
        <dbReference type="SAM" id="MobiDB-lite"/>
    </source>
</evidence>
<organism evidence="2 3">
    <name type="scientific">Tanacetum coccineum</name>
    <dbReference type="NCBI Taxonomy" id="301880"/>
    <lineage>
        <taxon>Eukaryota</taxon>
        <taxon>Viridiplantae</taxon>
        <taxon>Streptophyta</taxon>
        <taxon>Embryophyta</taxon>
        <taxon>Tracheophyta</taxon>
        <taxon>Spermatophyta</taxon>
        <taxon>Magnoliopsida</taxon>
        <taxon>eudicotyledons</taxon>
        <taxon>Gunneridae</taxon>
        <taxon>Pentapetalae</taxon>
        <taxon>asterids</taxon>
        <taxon>campanulids</taxon>
        <taxon>Asterales</taxon>
        <taxon>Asteraceae</taxon>
        <taxon>Asteroideae</taxon>
        <taxon>Anthemideae</taxon>
        <taxon>Anthemidinae</taxon>
        <taxon>Tanacetum</taxon>
    </lineage>
</organism>
<keyword evidence="3" id="KW-1185">Reference proteome</keyword>
<feature type="region of interest" description="Disordered" evidence="1">
    <location>
        <begin position="47"/>
        <end position="74"/>
    </location>
</feature>
<reference evidence="2" key="2">
    <citation type="submission" date="2022-01" db="EMBL/GenBank/DDBJ databases">
        <authorList>
            <person name="Yamashiro T."/>
            <person name="Shiraishi A."/>
            <person name="Satake H."/>
            <person name="Nakayama K."/>
        </authorList>
    </citation>
    <scope>NUCLEOTIDE SEQUENCE</scope>
</reference>
<comment type="caution">
    <text evidence="2">The sequence shown here is derived from an EMBL/GenBank/DDBJ whole genome shotgun (WGS) entry which is preliminary data.</text>
</comment>
<dbReference type="EMBL" id="BQNB010011405">
    <property type="protein sequence ID" value="GJS90153.1"/>
    <property type="molecule type" value="Genomic_DNA"/>
</dbReference>
<protein>
    <submittedName>
        <fullName evidence="2">Uncharacterized protein</fullName>
    </submittedName>
</protein>
<feature type="compositionally biased region" description="Basic and acidic residues" evidence="1">
    <location>
        <begin position="64"/>
        <end position="74"/>
    </location>
</feature>
<reference evidence="2" key="1">
    <citation type="journal article" date="2022" name="Int. J. Mol. Sci.">
        <title>Draft Genome of Tanacetum Coccineum: Genomic Comparison of Closely Related Tanacetum-Family Plants.</title>
        <authorList>
            <person name="Yamashiro T."/>
            <person name="Shiraishi A."/>
            <person name="Nakayama K."/>
            <person name="Satake H."/>
        </authorList>
    </citation>
    <scope>NUCLEOTIDE SEQUENCE</scope>
</reference>
<sequence>MEVEDAGQGFGKKPKKIRIKFKDRAASYAFGKASEYAFGKAEAMPLEKPNAMSSPNPEAMPWPKGKDMKSQKAG</sequence>
<name>A0ABQ4ZMQ5_9ASTR</name>
<evidence type="ECO:0000313" key="3">
    <source>
        <dbReference type="Proteomes" id="UP001151760"/>
    </source>
</evidence>
<evidence type="ECO:0000313" key="2">
    <source>
        <dbReference type="EMBL" id="GJS90153.1"/>
    </source>
</evidence>
<proteinExistence type="predicted"/>
<accession>A0ABQ4ZMQ5</accession>
<gene>
    <name evidence="2" type="ORF">Tco_0772789</name>
</gene>